<organism evidence="1 2">
    <name type="scientific">Aspergillus pseudotamarii</name>
    <dbReference type="NCBI Taxonomy" id="132259"/>
    <lineage>
        <taxon>Eukaryota</taxon>
        <taxon>Fungi</taxon>
        <taxon>Dikarya</taxon>
        <taxon>Ascomycota</taxon>
        <taxon>Pezizomycotina</taxon>
        <taxon>Eurotiomycetes</taxon>
        <taxon>Eurotiomycetidae</taxon>
        <taxon>Eurotiales</taxon>
        <taxon>Aspergillaceae</taxon>
        <taxon>Aspergillus</taxon>
        <taxon>Aspergillus subgen. Circumdati</taxon>
    </lineage>
</organism>
<dbReference type="AlphaFoldDB" id="A0A5N6SLX7"/>
<keyword evidence="2" id="KW-1185">Reference proteome</keyword>
<proteinExistence type="predicted"/>
<dbReference type="GeneID" id="43635595"/>
<evidence type="ECO:0000313" key="1">
    <source>
        <dbReference type="EMBL" id="KAE8135565.1"/>
    </source>
</evidence>
<evidence type="ECO:0000313" key="2">
    <source>
        <dbReference type="Proteomes" id="UP000325672"/>
    </source>
</evidence>
<gene>
    <name evidence="1" type="ORF">BDV38DRAFT_137719</name>
</gene>
<dbReference type="Proteomes" id="UP000325672">
    <property type="component" value="Unassembled WGS sequence"/>
</dbReference>
<sequence>MIDSNLPEMVFRRANHILVAHPLHLSETVRTNMRDHRGSQQQHLNRLSQFGSVKADYKQNRSNLTTIISAKRVSAHPQPKTVSGGDRTKSAQATGKGGMRLSMLFGEVLSQNQTTTSPSVSRLHYFPEDPGVWRIIMFPHVLHRTLFQRSYHFHAAGRTIPLEDLPQVVWNG</sequence>
<dbReference type="RefSeq" id="XP_031911628.1">
    <property type="nucleotide sequence ID" value="XM_032051385.1"/>
</dbReference>
<dbReference type="EMBL" id="ML743592">
    <property type="protein sequence ID" value="KAE8135565.1"/>
    <property type="molecule type" value="Genomic_DNA"/>
</dbReference>
<protein>
    <submittedName>
        <fullName evidence="1">Uncharacterized protein</fullName>
    </submittedName>
</protein>
<name>A0A5N6SLX7_ASPPS</name>
<accession>A0A5N6SLX7</accession>
<dbReference type="OrthoDB" id="10458987at2759"/>
<reference evidence="1 2" key="1">
    <citation type="submission" date="2019-04" db="EMBL/GenBank/DDBJ databases">
        <title>Friends and foes A comparative genomics study of 23 Aspergillus species from section Flavi.</title>
        <authorList>
            <consortium name="DOE Joint Genome Institute"/>
            <person name="Kjaerbolling I."/>
            <person name="Vesth T."/>
            <person name="Frisvad J.C."/>
            <person name="Nybo J.L."/>
            <person name="Theobald S."/>
            <person name="Kildgaard S."/>
            <person name="Isbrandt T."/>
            <person name="Kuo A."/>
            <person name="Sato A."/>
            <person name="Lyhne E.K."/>
            <person name="Kogle M.E."/>
            <person name="Wiebenga A."/>
            <person name="Kun R.S."/>
            <person name="Lubbers R.J."/>
            <person name="Makela M.R."/>
            <person name="Barry K."/>
            <person name="Chovatia M."/>
            <person name="Clum A."/>
            <person name="Daum C."/>
            <person name="Haridas S."/>
            <person name="He G."/>
            <person name="LaButti K."/>
            <person name="Lipzen A."/>
            <person name="Mondo S."/>
            <person name="Riley R."/>
            <person name="Salamov A."/>
            <person name="Simmons B.A."/>
            <person name="Magnuson J.K."/>
            <person name="Henrissat B."/>
            <person name="Mortensen U.H."/>
            <person name="Larsen T.O."/>
            <person name="Devries R.P."/>
            <person name="Grigoriev I.V."/>
            <person name="Machida M."/>
            <person name="Baker S.E."/>
            <person name="Andersen M.R."/>
        </authorList>
    </citation>
    <scope>NUCLEOTIDE SEQUENCE [LARGE SCALE GENOMIC DNA]</scope>
    <source>
        <strain evidence="1 2">CBS 117625</strain>
    </source>
</reference>